<dbReference type="EMBL" id="CP004120">
    <property type="protein sequence ID" value="AGT43164.1"/>
    <property type="molecule type" value="Genomic_DNA"/>
</dbReference>
<proteinExistence type="predicted"/>
<dbReference type="KEGG" id="tped:TPE_0668"/>
<accession>S6A840</accession>
<organism evidence="1 2">
    <name type="scientific">Treponema pedis str. T A4</name>
    <dbReference type="NCBI Taxonomy" id="1291379"/>
    <lineage>
        <taxon>Bacteria</taxon>
        <taxon>Pseudomonadati</taxon>
        <taxon>Spirochaetota</taxon>
        <taxon>Spirochaetia</taxon>
        <taxon>Spirochaetales</taxon>
        <taxon>Treponemataceae</taxon>
        <taxon>Treponema</taxon>
    </lineage>
</organism>
<keyword evidence="2" id="KW-1185">Reference proteome</keyword>
<dbReference type="Proteomes" id="UP000015620">
    <property type="component" value="Chromosome"/>
</dbReference>
<evidence type="ECO:0000313" key="2">
    <source>
        <dbReference type="Proteomes" id="UP000015620"/>
    </source>
</evidence>
<gene>
    <name evidence="1" type="ORF">TPE_0668</name>
</gene>
<protein>
    <submittedName>
        <fullName evidence="1">Uncharacterized protein</fullName>
    </submittedName>
</protein>
<dbReference type="PATRIC" id="fig|1291379.3.peg.671"/>
<evidence type="ECO:0000313" key="1">
    <source>
        <dbReference type="EMBL" id="AGT43164.1"/>
    </source>
</evidence>
<dbReference type="STRING" id="1291379.TPE_0668"/>
<dbReference type="AlphaFoldDB" id="S6A840"/>
<name>S6A840_9SPIR</name>
<reference evidence="1 2" key="1">
    <citation type="journal article" date="2013" name="PLoS ONE">
        <title>Genome-Wide Relatedness of Treponema pedis, from Gingiva and Necrotic Skin Lesions of Pigs, with the Human Oral Pathogen Treponema denticola.</title>
        <authorList>
            <person name="Svartstrom O."/>
            <person name="Mushtaq M."/>
            <person name="Pringle M."/>
            <person name="Segerman B."/>
        </authorList>
    </citation>
    <scope>NUCLEOTIDE SEQUENCE [LARGE SCALE GENOMIC DNA]</scope>
    <source>
        <strain evidence="1">T A4</strain>
    </source>
</reference>
<sequence length="480" mass="54984">MSCTKKEVKNIISIKRNSSEKSMKAYKEFANNFFLEDVIKDNGYAYGEFFLTDYQASGIFADASSTVNSFVQSIIDNNIGIKYEVANDKNAKEYRYSYKLKNFFEGEEETDVINIKIGKKNIEAASPKILDKTFFIPADSLGKVMALIFPQNFFSYLESDFSYNTIRNLQSIEPDRASQKRYNKAMQILYKNAVIKETDGNYFIEFNNDDILKYFPALVYAVKNDNRLRTSWNIYEKMYSEEFKKAEEFYNTSIKDNIQKLKMTENLIVKNGLVTKDEITITIDGNLFGKIDYEIGDYTNPLNSIKSELNFIDPEGSKILSIKFMTGGHITNTKADISFILDMDFSKEQADKIPGSMNIQGYFYADTSVSQENFKTGMYMSTLKDTSGIDVHVSGNVEKTDDGINYRIDNMVLGIADSEENSILLGTDANFKISKTVSASFDMPKDKINVLDTKSEEWEEIKNEAFKKLQELSMQIRKLR</sequence>
<dbReference type="HOGENOM" id="CLU_040422_0_0_12"/>